<dbReference type="AlphaFoldDB" id="A0A923HL51"/>
<dbReference type="GO" id="GO:0005886">
    <property type="term" value="C:plasma membrane"/>
    <property type="evidence" value="ECO:0007669"/>
    <property type="project" value="TreeGrafter"/>
</dbReference>
<feature type="transmembrane region" description="Helical" evidence="3">
    <location>
        <begin position="94"/>
        <end position="110"/>
    </location>
</feature>
<feature type="domain" description="GGDEF" evidence="4">
    <location>
        <begin position="209"/>
        <end position="342"/>
    </location>
</feature>
<accession>A0A923HL51</accession>
<feature type="transmembrane region" description="Helical" evidence="3">
    <location>
        <begin position="142"/>
        <end position="164"/>
    </location>
</feature>
<dbReference type="SMART" id="SM00267">
    <property type="entry name" value="GGDEF"/>
    <property type="match status" value="1"/>
</dbReference>
<keyword evidence="3" id="KW-0472">Membrane</keyword>
<dbReference type="GO" id="GO:0052621">
    <property type="term" value="F:diguanylate cyclase activity"/>
    <property type="evidence" value="ECO:0007669"/>
    <property type="project" value="UniProtKB-EC"/>
</dbReference>
<evidence type="ECO:0000313" key="5">
    <source>
        <dbReference type="EMBL" id="MBC3864275.1"/>
    </source>
</evidence>
<dbReference type="InterPro" id="IPR043128">
    <property type="entry name" value="Rev_trsase/Diguanyl_cyclase"/>
</dbReference>
<dbReference type="InterPro" id="IPR000160">
    <property type="entry name" value="GGDEF_dom"/>
</dbReference>
<organism evidence="5 6">
    <name type="scientific">Undibacterium jejuense</name>
    <dbReference type="NCBI Taxonomy" id="1344949"/>
    <lineage>
        <taxon>Bacteria</taxon>
        <taxon>Pseudomonadati</taxon>
        <taxon>Pseudomonadota</taxon>
        <taxon>Betaproteobacteria</taxon>
        <taxon>Burkholderiales</taxon>
        <taxon>Oxalobacteraceae</taxon>
        <taxon>Undibacterium</taxon>
    </lineage>
</organism>
<proteinExistence type="predicted"/>
<dbReference type="PANTHER" id="PTHR45138">
    <property type="entry name" value="REGULATORY COMPONENTS OF SENSORY TRANSDUCTION SYSTEM"/>
    <property type="match status" value="1"/>
</dbReference>
<dbReference type="SUPFAM" id="SSF55073">
    <property type="entry name" value="Nucleotide cyclase"/>
    <property type="match status" value="1"/>
</dbReference>
<dbReference type="GO" id="GO:1902201">
    <property type="term" value="P:negative regulation of bacterial-type flagellum-dependent cell motility"/>
    <property type="evidence" value="ECO:0007669"/>
    <property type="project" value="TreeGrafter"/>
</dbReference>
<dbReference type="EMBL" id="JACOFV010000027">
    <property type="protein sequence ID" value="MBC3864275.1"/>
    <property type="molecule type" value="Genomic_DNA"/>
</dbReference>
<dbReference type="InterPro" id="IPR029787">
    <property type="entry name" value="Nucleotide_cyclase"/>
</dbReference>
<keyword evidence="6" id="KW-1185">Reference proteome</keyword>
<dbReference type="PROSITE" id="PS50887">
    <property type="entry name" value="GGDEF"/>
    <property type="match status" value="1"/>
</dbReference>
<keyword evidence="3" id="KW-0812">Transmembrane</keyword>
<dbReference type="RefSeq" id="WP_186914217.1">
    <property type="nucleotide sequence ID" value="NZ_JACOFV010000027.1"/>
</dbReference>
<feature type="transmembrane region" description="Helical" evidence="3">
    <location>
        <begin position="117"/>
        <end position="136"/>
    </location>
</feature>
<evidence type="ECO:0000256" key="1">
    <source>
        <dbReference type="ARBA" id="ARBA00012528"/>
    </source>
</evidence>
<evidence type="ECO:0000313" key="6">
    <source>
        <dbReference type="Proteomes" id="UP000634011"/>
    </source>
</evidence>
<gene>
    <name evidence="5" type="ORF">H8K32_19415</name>
</gene>
<dbReference type="NCBIfam" id="TIGR00254">
    <property type="entry name" value="GGDEF"/>
    <property type="match status" value="1"/>
</dbReference>
<dbReference type="FunFam" id="3.30.70.270:FF:000001">
    <property type="entry name" value="Diguanylate cyclase domain protein"/>
    <property type="match status" value="1"/>
</dbReference>
<evidence type="ECO:0000256" key="2">
    <source>
        <dbReference type="ARBA" id="ARBA00034247"/>
    </source>
</evidence>
<dbReference type="InterPro" id="IPR050469">
    <property type="entry name" value="Diguanylate_Cyclase"/>
</dbReference>
<dbReference type="InterPro" id="IPR048435">
    <property type="entry name" value="MASE6"/>
</dbReference>
<evidence type="ECO:0000256" key="3">
    <source>
        <dbReference type="SAM" id="Phobius"/>
    </source>
</evidence>
<dbReference type="Gene3D" id="3.30.70.270">
    <property type="match status" value="1"/>
</dbReference>
<sequence>MNKPKLWEDELQYRRTILRVLLVVIILFCSLASTTQFKAGNLLYGLLEVSLVGMAIGMLVIHQKTPNLTRWSAVLLFFCFNTILIGIFNQTTRSFLFNWLCFIPVLSYLLMGLRTGFIFSVVYLVAGMGLLIWRLYLPAPDVTRNALINLGSCAASIWAMSHVFEAKRASMVGRLQKLAETDSLTGLHNRLHLDSIFQQLTKGQRGQPTLIGMLLLDLDKFKTINDSYGHDAGDQVLMTVSTLMTDICRGGDWAFRFGGEEFCLLIPGVSSEMAIQIAERLRESIAATLVNVGEHQLRVTASIGVANWPMDGAGLSQLYKVADQRLYTAKNSGRNRVMGSDYIRSN</sequence>
<dbReference type="Proteomes" id="UP000634011">
    <property type="component" value="Unassembled WGS sequence"/>
</dbReference>
<keyword evidence="3" id="KW-1133">Transmembrane helix</keyword>
<reference evidence="5" key="1">
    <citation type="submission" date="2020-08" db="EMBL/GenBank/DDBJ databases">
        <title>Novel species isolated from subtropical streams in China.</title>
        <authorList>
            <person name="Lu H."/>
        </authorList>
    </citation>
    <scope>NUCLEOTIDE SEQUENCE</scope>
    <source>
        <strain evidence="5">KACC 12607</strain>
    </source>
</reference>
<protein>
    <recommendedName>
        <fullName evidence="1">diguanylate cyclase</fullName>
        <ecNumber evidence="1">2.7.7.65</ecNumber>
    </recommendedName>
</protein>
<feature type="transmembrane region" description="Helical" evidence="3">
    <location>
        <begin position="68"/>
        <end position="88"/>
    </location>
</feature>
<dbReference type="EC" id="2.7.7.65" evidence="1"/>
<dbReference type="GO" id="GO:0043709">
    <property type="term" value="P:cell adhesion involved in single-species biofilm formation"/>
    <property type="evidence" value="ECO:0007669"/>
    <property type="project" value="TreeGrafter"/>
</dbReference>
<comment type="caution">
    <text evidence="5">The sequence shown here is derived from an EMBL/GenBank/DDBJ whole genome shotgun (WGS) entry which is preliminary data.</text>
</comment>
<comment type="catalytic activity">
    <reaction evidence="2">
        <text>2 GTP = 3',3'-c-di-GMP + 2 diphosphate</text>
        <dbReference type="Rhea" id="RHEA:24898"/>
        <dbReference type="ChEBI" id="CHEBI:33019"/>
        <dbReference type="ChEBI" id="CHEBI:37565"/>
        <dbReference type="ChEBI" id="CHEBI:58805"/>
        <dbReference type="EC" id="2.7.7.65"/>
    </reaction>
</comment>
<dbReference type="CDD" id="cd01949">
    <property type="entry name" value="GGDEF"/>
    <property type="match status" value="1"/>
</dbReference>
<feature type="transmembrane region" description="Helical" evidence="3">
    <location>
        <begin position="43"/>
        <end position="61"/>
    </location>
</feature>
<dbReference type="Pfam" id="PF00990">
    <property type="entry name" value="GGDEF"/>
    <property type="match status" value="1"/>
</dbReference>
<dbReference type="PANTHER" id="PTHR45138:SF9">
    <property type="entry name" value="DIGUANYLATE CYCLASE DGCM-RELATED"/>
    <property type="match status" value="1"/>
</dbReference>
<feature type="transmembrane region" description="Helical" evidence="3">
    <location>
        <begin position="20"/>
        <end position="37"/>
    </location>
</feature>
<evidence type="ECO:0000259" key="4">
    <source>
        <dbReference type="PROSITE" id="PS50887"/>
    </source>
</evidence>
<dbReference type="Pfam" id="PF20966">
    <property type="entry name" value="MASE6"/>
    <property type="match status" value="1"/>
</dbReference>
<name>A0A923HL51_9BURK</name>